<evidence type="ECO:0000256" key="1">
    <source>
        <dbReference type="ARBA" id="ARBA00022553"/>
    </source>
</evidence>
<dbReference type="SMART" id="SM00862">
    <property type="entry name" value="Trans_reg_C"/>
    <property type="match status" value="1"/>
</dbReference>
<evidence type="ECO:0000256" key="5">
    <source>
        <dbReference type="ARBA" id="ARBA00023163"/>
    </source>
</evidence>
<feature type="domain" description="OmpR/PhoB-type" evidence="9">
    <location>
        <begin position="124"/>
        <end position="218"/>
    </location>
</feature>
<dbReference type="AlphaFoldDB" id="A0A4R6WTD7"/>
<reference evidence="10 11" key="1">
    <citation type="submission" date="2019-03" db="EMBL/GenBank/DDBJ databases">
        <title>Genomic Encyclopedia of Type Strains, Phase III (KMG-III): the genomes of soil and plant-associated and newly described type strains.</title>
        <authorList>
            <person name="Whitman W."/>
        </authorList>
    </citation>
    <scope>NUCLEOTIDE SEQUENCE [LARGE SCALE GENOMIC DNA]</scope>
    <source>
        <strain evidence="10 11">CGMCC 1.7660</strain>
    </source>
</reference>
<dbReference type="OrthoDB" id="9802426at2"/>
<dbReference type="PROSITE" id="PS51755">
    <property type="entry name" value="OMPR_PHOB"/>
    <property type="match status" value="1"/>
</dbReference>
<dbReference type="GO" id="GO:0005829">
    <property type="term" value="C:cytosol"/>
    <property type="evidence" value="ECO:0007669"/>
    <property type="project" value="TreeGrafter"/>
</dbReference>
<evidence type="ECO:0000256" key="4">
    <source>
        <dbReference type="ARBA" id="ARBA00023125"/>
    </source>
</evidence>
<dbReference type="Gene3D" id="1.10.10.10">
    <property type="entry name" value="Winged helix-like DNA-binding domain superfamily/Winged helix DNA-binding domain"/>
    <property type="match status" value="1"/>
</dbReference>
<dbReference type="GO" id="GO:0000156">
    <property type="term" value="F:phosphorelay response regulator activity"/>
    <property type="evidence" value="ECO:0007669"/>
    <property type="project" value="TreeGrafter"/>
</dbReference>
<dbReference type="InterPro" id="IPR036388">
    <property type="entry name" value="WH-like_DNA-bd_sf"/>
</dbReference>
<comment type="caution">
    <text evidence="10">The sequence shown here is derived from an EMBL/GenBank/DDBJ whole genome shotgun (WGS) entry which is preliminary data.</text>
</comment>
<dbReference type="FunFam" id="3.40.50.2300:FF:000002">
    <property type="entry name" value="DNA-binding response regulator PhoP"/>
    <property type="match status" value="1"/>
</dbReference>
<dbReference type="InterPro" id="IPR039420">
    <property type="entry name" value="WalR-like"/>
</dbReference>
<dbReference type="InterPro" id="IPR001867">
    <property type="entry name" value="OmpR/PhoB-type_DNA-bd"/>
</dbReference>
<dbReference type="PANTHER" id="PTHR48111">
    <property type="entry name" value="REGULATOR OF RPOS"/>
    <property type="match status" value="1"/>
</dbReference>
<feature type="domain" description="Response regulatory" evidence="8">
    <location>
        <begin position="2"/>
        <end position="116"/>
    </location>
</feature>
<evidence type="ECO:0000256" key="6">
    <source>
        <dbReference type="PROSITE-ProRule" id="PRU00169"/>
    </source>
</evidence>
<name>A0A4R6WTD7_9PROT</name>
<dbReference type="Proteomes" id="UP000295783">
    <property type="component" value="Unassembled WGS sequence"/>
</dbReference>
<keyword evidence="1 6" id="KW-0597">Phosphoprotein</keyword>
<dbReference type="RefSeq" id="WP_133613643.1">
    <property type="nucleotide sequence ID" value="NZ_SNYW01000008.1"/>
</dbReference>
<evidence type="ECO:0000313" key="10">
    <source>
        <dbReference type="EMBL" id="TDQ82354.1"/>
    </source>
</evidence>
<dbReference type="SUPFAM" id="SSF52172">
    <property type="entry name" value="CheY-like"/>
    <property type="match status" value="1"/>
</dbReference>
<dbReference type="CDD" id="cd19934">
    <property type="entry name" value="REC_OmpR_EcPhoP-like"/>
    <property type="match status" value="1"/>
</dbReference>
<organism evidence="10 11">
    <name type="scientific">Dongia mobilis</name>
    <dbReference type="NCBI Taxonomy" id="578943"/>
    <lineage>
        <taxon>Bacteria</taxon>
        <taxon>Pseudomonadati</taxon>
        <taxon>Pseudomonadota</taxon>
        <taxon>Alphaproteobacteria</taxon>
        <taxon>Rhodospirillales</taxon>
        <taxon>Dongiaceae</taxon>
        <taxon>Dongia</taxon>
    </lineage>
</organism>
<keyword evidence="5" id="KW-0804">Transcription</keyword>
<feature type="DNA-binding region" description="OmpR/PhoB-type" evidence="7">
    <location>
        <begin position="124"/>
        <end position="218"/>
    </location>
</feature>
<dbReference type="PANTHER" id="PTHR48111:SF37">
    <property type="entry name" value="RESPONSE REGULATOR PROTEIN CARR"/>
    <property type="match status" value="1"/>
</dbReference>
<dbReference type="Gene3D" id="6.10.250.690">
    <property type="match status" value="1"/>
</dbReference>
<feature type="modified residue" description="4-aspartylphosphate" evidence="6">
    <location>
        <position position="51"/>
    </location>
</feature>
<dbReference type="Pfam" id="PF00486">
    <property type="entry name" value="Trans_reg_C"/>
    <property type="match status" value="1"/>
</dbReference>
<dbReference type="EMBL" id="SNYW01000008">
    <property type="protein sequence ID" value="TDQ82354.1"/>
    <property type="molecule type" value="Genomic_DNA"/>
</dbReference>
<dbReference type="GO" id="GO:0006355">
    <property type="term" value="P:regulation of DNA-templated transcription"/>
    <property type="evidence" value="ECO:0007669"/>
    <property type="project" value="InterPro"/>
</dbReference>
<dbReference type="GO" id="GO:0032993">
    <property type="term" value="C:protein-DNA complex"/>
    <property type="evidence" value="ECO:0007669"/>
    <property type="project" value="TreeGrafter"/>
</dbReference>
<keyword evidence="2" id="KW-0902">Two-component regulatory system</keyword>
<evidence type="ECO:0000259" key="9">
    <source>
        <dbReference type="PROSITE" id="PS51755"/>
    </source>
</evidence>
<dbReference type="GO" id="GO:0000976">
    <property type="term" value="F:transcription cis-regulatory region binding"/>
    <property type="evidence" value="ECO:0007669"/>
    <property type="project" value="TreeGrafter"/>
</dbReference>
<dbReference type="Pfam" id="PF00072">
    <property type="entry name" value="Response_reg"/>
    <property type="match status" value="1"/>
</dbReference>
<evidence type="ECO:0000313" key="11">
    <source>
        <dbReference type="Proteomes" id="UP000295783"/>
    </source>
</evidence>
<keyword evidence="11" id="KW-1185">Reference proteome</keyword>
<dbReference type="PROSITE" id="PS50110">
    <property type="entry name" value="RESPONSE_REGULATORY"/>
    <property type="match status" value="1"/>
</dbReference>
<evidence type="ECO:0000256" key="2">
    <source>
        <dbReference type="ARBA" id="ARBA00023012"/>
    </source>
</evidence>
<sequence length="225" mass="25243">MRVLLVEDEGRIAEDVTQALKAAGYVVDVTGDGEDAWFLGDTEEYDAVILDLGLPGLDGLSILKRWRGNHRRFPILILSARGSWSERVEGIDAGADEYLPKPYHMEELLARLRAIIRRSTGQANNLLQVNSLILDPKQMRVTRDGAPLNLSPQEYRLLSYLMHHAGRVVTQIELTEHLYAQDYERDSNAIEVLVGRVRKKIGPELIETRRGFGYVMSGAEFSGPA</sequence>
<dbReference type="CDD" id="cd00383">
    <property type="entry name" value="trans_reg_C"/>
    <property type="match status" value="1"/>
</dbReference>
<keyword evidence="4 7" id="KW-0238">DNA-binding</keyword>
<dbReference type="Gene3D" id="3.40.50.2300">
    <property type="match status" value="1"/>
</dbReference>
<proteinExistence type="predicted"/>
<protein>
    <submittedName>
        <fullName evidence="10">Winged helix family two component transcriptional regulator</fullName>
    </submittedName>
</protein>
<evidence type="ECO:0000256" key="3">
    <source>
        <dbReference type="ARBA" id="ARBA00023015"/>
    </source>
</evidence>
<dbReference type="InterPro" id="IPR001789">
    <property type="entry name" value="Sig_transdc_resp-reg_receiver"/>
</dbReference>
<dbReference type="SMART" id="SM00448">
    <property type="entry name" value="REC"/>
    <property type="match status" value="1"/>
</dbReference>
<accession>A0A4R6WTD7</accession>
<dbReference type="InterPro" id="IPR011006">
    <property type="entry name" value="CheY-like_superfamily"/>
</dbReference>
<gene>
    <name evidence="10" type="ORF">A8950_2177</name>
</gene>
<evidence type="ECO:0000256" key="7">
    <source>
        <dbReference type="PROSITE-ProRule" id="PRU01091"/>
    </source>
</evidence>
<evidence type="ECO:0000259" key="8">
    <source>
        <dbReference type="PROSITE" id="PS50110"/>
    </source>
</evidence>
<keyword evidence="3" id="KW-0805">Transcription regulation</keyword>